<feature type="compositionally biased region" description="Basic and acidic residues" evidence="1">
    <location>
        <begin position="20"/>
        <end position="30"/>
    </location>
</feature>
<reference evidence="2 3" key="1">
    <citation type="submission" date="2017-06" db="EMBL/GenBank/DDBJ databases">
        <authorList>
            <person name="Kim H.J."/>
            <person name="Triplett B.A."/>
        </authorList>
    </citation>
    <scope>NUCLEOTIDE SEQUENCE [LARGE SCALE GENOMIC DNA]</scope>
    <source>
        <strain evidence="2 3">CGMCC 4.1858</strain>
    </source>
</reference>
<proteinExistence type="predicted"/>
<evidence type="ECO:0000313" key="3">
    <source>
        <dbReference type="Proteomes" id="UP000198280"/>
    </source>
</evidence>
<dbReference type="Proteomes" id="UP000198280">
    <property type="component" value="Unassembled WGS sequence"/>
</dbReference>
<keyword evidence="3" id="KW-1185">Reference proteome</keyword>
<gene>
    <name evidence="2" type="ORF">SAMN05216252_1563</name>
</gene>
<protein>
    <submittedName>
        <fullName evidence="2">Uncharacterized protein</fullName>
    </submittedName>
</protein>
<evidence type="ECO:0000256" key="1">
    <source>
        <dbReference type="SAM" id="MobiDB-lite"/>
    </source>
</evidence>
<feature type="region of interest" description="Disordered" evidence="1">
    <location>
        <begin position="1"/>
        <end position="52"/>
    </location>
</feature>
<sequence length="106" mass="11890">MAETVESPLRREAHGGFGERCWETDREQSRHRAPGLLSDEAGQSMTPPRARTWSRIGQTPVVRVRGRGSGRVSMAGMTCCKPGQRSRLIYATREYRGRKDEPKGFG</sequence>
<evidence type="ECO:0000313" key="2">
    <source>
        <dbReference type="EMBL" id="SNT59491.1"/>
    </source>
</evidence>
<organism evidence="2 3">
    <name type="scientific">Actinacidiphila glaucinigra</name>
    <dbReference type="NCBI Taxonomy" id="235986"/>
    <lineage>
        <taxon>Bacteria</taxon>
        <taxon>Bacillati</taxon>
        <taxon>Actinomycetota</taxon>
        <taxon>Actinomycetes</taxon>
        <taxon>Kitasatosporales</taxon>
        <taxon>Streptomycetaceae</taxon>
        <taxon>Actinacidiphila</taxon>
    </lineage>
</organism>
<dbReference type="AlphaFoldDB" id="A0A239NX66"/>
<accession>A0A239NX66</accession>
<name>A0A239NX66_9ACTN</name>
<dbReference type="EMBL" id="FZOF01000056">
    <property type="protein sequence ID" value="SNT59491.1"/>
    <property type="molecule type" value="Genomic_DNA"/>
</dbReference>